<sequence length="218" mass="24326">MAVTASEAHFAKTLTWCIRLLQLAFSIVLLGSLSYIINEHREFVRPGPYSRFIPYEVIVPEVFSIFSIPITLFGVFAVFFFSFSIQIVAACLDLVLFIGWIACIGLLRNNFHTDGRPNQLARYLNGLRRSHGARGHQALNGHLVRLIVALVIIQIILFFVTGMLAMLVAVNDRRKKAAAKVAPAPVMVPDDGRMHGVAEDEKVREFWKGRDSSETAVA</sequence>
<keyword evidence="1" id="KW-1133">Transmembrane helix</keyword>
<keyword evidence="1" id="KW-0812">Transmembrane</keyword>
<dbReference type="OrthoDB" id="5390202at2759"/>
<gene>
    <name evidence="2" type="ORF">P167DRAFT_569812</name>
</gene>
<protein>
    <recommendedName>
        <fullName evidence="4">MARVEL domain-containing protein</fullName>
    </recommendedName>
</protein>
<feature type="transmembrane region" description="Helical" evidence="1">
    <location>
        <begin position="87"/>
        <end position="107"/>
    </location>
</feature>
<accession>A0A3N4L6E0</accession>
<feature type="transmembrane region" description="Helical" evidence="1">
    <location>
        <begin position="57"/>
        <end position="80"/>
    </location>
</feature>
<dbReference type="PANTHER" id="PTHR39608:SF1">
    <property type="entry name" value="INTEGRAL MEMBRANE PROTEIN (AFU_ORTHOLOGUE AFUA_5G08640)"/>
    <property type="match status" value="1"/>
</dbReference>
<organism evidence="2 3">
    <name type="scientific">Morchella conica CCBAS932</name>
    <dbReference type="NCBI Taxonomy" id="1392247"/>
    <lineage>
        <taxon>Eukaryota</taxon>
        <taxon>Fungi</taxon>
        <taxon>Dikarya</taxon>
        <taxon>Ascomycota</taxon>
        <taxon>Pezizomycotina</taxon>
        <taxon>Pezizomycetes</taxon>
        <taxon>Pezizales</taxon>
        <taxon>Morchellaceae</taxon>
        <taxon>Morchella</taxon>
    </lineage>
</organism>
<dbReference type="InParanoid" id="A0A3N4L6E0"/>
<reference evidence="2 3" key="1">
    <citation type="journal article" date="2018" name="Nat. Ecol. Evol.">
        <title>Pezizomycetes genomes reveal the molecular basis of ectomycorrhizal truffle lifestyle.</title>
        <authorList>
            <person name="Murat C."/>
            <person name="Payen T."/>
            <person name="Noel B."/>
            <person name="Kuo A."/>
            <person name="Morin E."/>
            <person name="Chen J."/>
            <person name="Kohler A."/>
            <person name="Krizsan K."/>
            <person name="Balestrini R."/>
            <person name="Da Silva C."/>
            <person name="Montanini B."/>
            <person name="Hainaut M."/>
            <person name="Levati E."/>
            <person name="Barry K.W."/>
            <person name="Belfiori B."/>
            <person name="Cichocki N."/>
            <person name="Clum A."/>
            <person name="Dockter R.B."/>
            <person name="Fauchery L."/>
            <person name="Guy J."/>
            <person name="Iotti M."/>
            <person name="Le Tacon F."/>
            <person name="Lindquist E.A."/>
            <person name="Lipzen A."/>
            <person name="Malagnac F."/>
            <person name="Mello A."/>
            <person name="Molinier V."/>
            <person name="Miyauchi S."/>
            <person name="Poulain J."/>
            <person name="Riccioni C."/>
            <person name="Rubini A."/>
            <person name="Sitrit Y."/>
            <person name="Splivallo R."/>
            <person name="Traeger S."/>
            <person name="Wang M."/>
            <person name="Zifcakova L."/>
            <person name="Wipf D."/>
            <person name="Zambonelli A."/>
            <person name="Paolocci F."/>
            <person name="Nowrousian M."/>
            <person name="Ottonello S."/>
            <person name="Baldrian P."/>
            <person name="Spatafora J.W."/>
            <person name="Henrissat B."/>
            <person name="Nagy L.G."/>
            <person name="Aury J.M."/>
            <person name="Wincker P."/>
            <person name="Grigoriev I.V."/>
            <person name="Bonfante P."/>
            <person name="Martin F.M."/>
        </authorList>
    </citation>
    <scope>NUCLEOTIDE SEQUENCE [LARGE SCALE GENOMIC DNA]</scope>
    <source>
        <strain evidence="2 3">CCBAS932</strain>
    </source>
</reference>
<dbReference type="PANTHER" id="PTHR39608">
    <property type="entry name" value="INTEGRAL MEMBRANE PROTEIN (AFU_ORTHOLOGUE AFUA_5G08640)"/>
    <property type="match status" value="1"/>
</dbReference>
<evidence type="ECO:0008006" key="4">
    <source>
        <dbReference type="Google" id="ProtNLM"/>
    </source>
</evidence>
<dbReference type="EMBL" id="ML119106">
    <property type="protein sequence ID" value="RPB17348.1"/>
    <property type="molecule type" value="Genomic_DNA"/>
</dbReference>
<keyword evidence="1" id="KW-0472">Membrane</keyword>
<feature type="transmembrane region" description="Helical" evidence="1">
    <location>
        <begin position="20"/>
        <end position="37"/>
    </location>
</feature>
<dbReference type="Proteomes" id="UP000277580">
    <property type="component" value="Unassembled WGS sequence"/>
</dbReference>
<evidence type="ECO:0000313" key="2">
    <source>
        <dbReference type="EMBL" id="RPB17348.1"/>
    </source>
</evidence>
<proteinExistence type="predicted"/>
<name>A0A3N4L6E0_9PEZI</name>
<evidence type="ECO:0000256" key="1">
    <source>
        <dbReference type="SAM" id="Phobius"/>
    </source>
</evidence>
<dbReference type="AlphaFoldDB" id="A0A3N4L6E0"/>
<evidence type="ECO:0000313" key="3">
    <source>
        <dbReference type="Proteomes" id="UP000277580"/>
    </source>
</evidence>
<feature type="transmembrane region" description="Helical" evidence="1">
    <location>
        <begin position="146"/>
        <end position="170"/>
    </location>
</feature>
<keyword evidence="3" id="KW-1185">Reference proteome</keyword>